<evidence type="ECO:0000313" key="3">
    <source>
        <dbReference type="Proteomes" id="UP000251314"/>
    </source>
</evidence>
<proteinExistence type="predicted"/>
<dbReference type="AlphaFoldDB" id="A0A329S7F9"/>
<dbReference type="Proteomes" id="UP000774804">
    <property type="component" value="Unassembled WGS sequence"/>
</dbReference>
<organism evidence="2 3">
    <name type="scientific">Phytophthora cactorum</name>
    <dbReference type="NCBI Taxonomy" id="29920"/>
    <lineage>
        <taxon>Eukaryota</taxon>
        <taxon>Sar</taxon>
        <taxon>Stramenopiles</taxon>
        <taxon>Oomycota</taxon>
        <taxon>Peronosporomycetes</taxon>
        <taxon>Peronosporales</taxon>
        <taxon>Peronosporaceae</taxon>
        <taxon>Phytophthora</taxon>
    </lineage>
</organism>
<reference evidence="1" key="2">
    <citation type="submission" date="2018-10" db="EMBL/GenBank/DDBJ databases">
        <title>Effector identification in a new, highly contiguous assembly of the strawberry crown rot pathogen Phytophthora cactorum.</title>
        <authorList>
            <person name="Armitage A.D."/>
            <person name="Nellist C.F."/>
            <person name="Bates H."/>
            <person name="Vickerstaff R.J."/>
            <person name="Harrison R.J."/>
        </authorList>
    </citation>
    <scope>NUCLEOTIDE SEQUENCE</scope>
    <source>
        <strain evidence="1">4032</strain>
    </source>
</reference>
<dbReference type="Proteomes" id="UP000251314">
    <property type="component" value="Unassembled WGS sequence"/>
</dbReference>
<evidence type="ECO:0000313" key="2">
    <source>
        <dbReference type="EMBL" id="RAW32854.1"/>
    </source>
</evidence>
<reference evidence="2 3" key="1">
    <citation type="submission" date="2018-01" db="EMBL/GenBank/DDBJ databases">
        <title>Draft genome of the strawberry crown rot pathogen Phytophthora cactorum.</title>
        <authorList>
            <person name="Armitage A.D."/>
            <person name="Lysoe E."/>
            <person name="Nellist C.F."/>
            <person name="Harrison R.J."/>
            <person name="Brurberg M.B."/>
        </authorList>
    </citation>
    <scope>NUCLEOTIDE SEQUENCE [LARGE SCALE GENOMIC DNA]</scope>
    <source>
        <strain evidence="2 3">10300</strain>
    </source>
</reference>
<protein>
    <submittedName>
        <fullName evidence="2">Uncharacterized protein</fullName>
    </submittedName>
</protein>
<keyword evidence="3" id="KW-1185">Reference proteome</keyword>
<dbReference type="EMBL" id="RCMI01000270">
    <property type="protein sequence ID" value="KAG2920953.1"/>
    <property type="molecule type" value="Genomic_DNA"/>
</dbReference>
<dbReference type="OrthoDB" id="10281583at2759"/>
<gene>
    <name evidence="2" type="ORF">PC110_g10807</name>
    <name evidence="1" type="ORF">PC115_g9645</name>
</gene>
<dbReference type="EMBL" id="MJFZ01000260">
    <property type="protein sequence ID" value="RAW32854.1"/>
    <property type="molecule type" value="Genomic_DNA"/>
</dbReference>
<accession>A0A329S7F9</accession>
<sequence>MTLRDARRSIHLLSSELSQTVQELLSWRVEFVDGTYVDLLSKLHVNDGLVDKVVVDADGLNGDTVQICRDCSDAPVVGDKIGVPGEDRCNKEEASNALSTAANTYEGVKTPLPTGEFKFANG</sequence>
<comment type="caution">
    <text evidence="2">The sequence shown here is derived from an EMBL/GenBank/DDBJ whole genome shotgun (WGS) entry which is preliminary data.</text>
</comment>
<evidence type="ECO:0000313" key="1">
    <source>
        <dbReference type="EMBL" id="KAG2920953.1"/>
    </source>
</evidence>
<name>A0A329S7F9_9STRA</name>
<dbReference type="VEuPathDB" id="FungiDB:PC110_g10807"/>